<dbReference type="InterPro" id="IPR036936">
    <property type="entry name" value="CRIB_dom_sf"/>
</dbReference>
<dbReference type="Gene3D" id="3.90.810.10">
    <property type="entry name" value="CRIB domain"/>
    <property type="match status" value="1"/>
</dbReference>
<organism evidence="1 2">
    <name type="scientific">Brachionus calyciflorus</name>
    <dbReference type="NCBI Taxonomy" id="104777"/>
    <lineage>
        <taxon>Eukaryota</taxon>
        <taxon>Metazoa</taxon>
        <taxon>Spiralia</taxon>
        <taxon>Gnathifera</taxon>
        <taxon>Rotifera</taxon>
        <taxon>Eurotatoria</taxon>
        <taxon>Monogononta</taxon>
        <taxon>Pseudotrocha</taxon>
        <taxon>Ploima</taxon>
        <taxon>Brachionidae</taxon>
        <taxon>Brachionus</taxon>
    </lineage>
</organism>
<dbReference type="AlphaFoldDB" id="A0A813V249"/>
<gene>
    <name evidence="1" type="ORF">OXX778_LOCUS8258</name>
</gene>
<keyword evidence="2" id="KW-1185">Reference proteome</keyword>
<evidence type="ECO:0000313" key="2">
    <source>
        <dbReference type="Proteomes" id="UP000663879"/>
    </source>
</evidence>
<dbReference type="EMBL" id="CAJNOC010001123">
    <property type="protein sequence ID" value="CAF0837155.1"/>
    <property type="molecule type" value="Genomic_DNA"/>
</dbReference>
<protein>
    <submittedName>
        <fullName evidence="1">Uncharacterized protein</fullName>
    </submittedName>
</protein>
<accession>A0A813V249</accession>
<dbReference type="Proteomes" id="UP000663879">
    <property type="component" value="Unassembled WGS sequence"/>
</dbReference>
<dbReference type="OrthoDB" id="10425324at2759"/>
<evidence type="ECO:0000313" key="1">
    <source>
        <dbReference type="EMBL" id="CAF0837155.1"/>
    </source>
</evidence>
<reference evidence="1" key="1">
    <citation type="submission" date="2021-02" db="EMBL/GenBank/DDBJ databases">
        <authorList>
            <person name="Nowell W R."/>
        </authorList>
    </citation>
    <scope>NUCLEOTIDE SEQUENCE</scope>
    <source>
        <strain evidence="1">Ploen Becks lab</strain>
    </source>
</reference>
<comment type="caution">
    <text evidence="1">The sequence shown here is derived from an EMBL/GenBank/DDBJ whole genome shotgun (WGS) entry which is preliminary data.</text>
</comment>
<proteinExistence type="predicted"/>
<name>A0A813V249_9BILA</name>
<sequence length="80" mass="9456">MELKKLLIFGNCLKNDHEKKQNKNTKPKLEISEPMNFNHVTKITADDLMNGKIDNVPKDWYKSVHLLNEKDTRERLVLHN</sequence>